<dbReference type="GO" id="GO:0016868">
    <property type="term" value="F:intramolecular phosphotransferase activity"/>
    <property type="evidence" value="ECO:0007669"/>
    <property type="project" value="InterPro"/>
</dbReference>
<keyword evidence="2" id="KW-0597">Phosphoprotein</keyword>
<evidence type="ECO:0000313" key="7">
    <source>
        <dbReference type="EMBL" id="MBM3274128.1"/>
    </source>
</evidence>
<dbReference type="PANTHER" id="PTHR43771:SF1">
    <property type="entry name" value="PHOSPHOMANNOMUTASE"/>
    <property type="match status" value="1"/>
</dbReference>
<dbReference type="Gene3D" id="3.40.120.10">
    <property type="entry name" value="Alpha-D-Glucose-1,6-Bisphosphate, subunit A, domain 3"/>
    <property type="match status" value="2"/>
</dbReference>
<organism evidence="7 8">
    <name type="scientific">Candidatus Tanganyikabacteria bacterium</name>
    <dbReference type="NCBI Taxonomy" id="2961651"/>
    <lineage>
        <taxon>Bacteria</taxon>
        <taxon>Bacillati</taxon>
        <taxon>Candidatus Sericytochromatia</taxon>
        <taxon>Candidatus Tanganyikabacteria</taxon>
    </lineage>
</organism>
<dbReference type="SUPFAM" id="SSF55957">
    <property type="entry name" value="Phosphoglucomutase, C-terminal domain"/>
    <property type="match status" value="1"/>
</dbReference>
<dbReference type="InterPro" id="IPR036900">
    <property type="entry name" value="A-D-PHexomutase_C_sf"/>
</dbReference>
<comment type="cofactor">
    <cofactor evidence="1">
        <name>Mg(2+)</name>
        <dbReference type="ChEBI" id="CHEBI:18420"/>
    </cofactor>
</comment>
<evidence type="ECO:0000256" key="1">
    <source>
        <dbReference type="ARBA" id="ARBA00001946"/>
    </source>
</evidence>
<evidence type="ECO:0000256" key="2">
    <source>
        <dbReference type="ARBA" id="ARBA00022553"/>
    </source>
</evidence>
<evidence type="ECO:0000256" key="5">
    <source>
        <dbReference type="ARBA" id="ARBA00023235"/>
    </source>
</evidence>
<dbReference type="GO" id="GO:0005975">
    <property type="term" value="P:carbohydrate metabolic process"/>
    <property type="evidence" value="ECO:0007669"/>
    <property type="project" value="InterPro"/>
</dbReference>
<name>A0A938BMB9_9BACT</name>
<dbReference type="AlphaFoldDB" id="A0A938BMB9"/>
<sequence>DEKREMRNQLANVVTALKADFGVQIDAHGERLTLVDNKGHIIFDERLLATVAQLTFQAKPGSTVGLPVNASSVLERIAARHGGSILRTKANARALMEAAKDRKVLWAGTEGRFILPALHPGFDAMIAVAKITEALAITGKSLDEVTSEVPEFYHFHEKIPCPWEQKGTAMRVLVEQTRDKKVDLLDGIKVHVGDSWVLALPDPVEPLVHLFADGTSIIETEELLQEYRGMIESLASRREAVALSRVGG</sequence>
<evidence type="ECO:0000256" key="4">
    <source>
        <dbReference type="ARBA" id="ARBA00022842"/>
    </source>
</evidence>
<dbReference type="Gene3D" id="3.30.310.50">
    <property type="entry name" value="Alpha-D-phosphohexomutase, C-terminal domain"/>
    <property type="match status" value="1"/>
</dbReference>
<dbReference type="PANTHER" id="PTHR43771">
    <property type="entry name" value="PHOSPHOMANNOMUTASE"/>
    <property type="match status" value="1"/>
</dbReference>
<dbReference type="Pfam" id="PF02880">
    <property type="entry name" value="PGM_PMM_III"/>
    <property type="match status" value="1"/>
</dbReference>
<keyword evidence="5" id="KW-0413">Isomerase</keyword>
<reference evidence="7 8" key="1">
    <citation type="submission" date="2019-03" db="EMBL/GenBank/DDBJ databases">
        <title>Lake Tanganyika Metagenome-Assembled Genomes (MAGs).</title>
        <authorList>
            <person name="Tran P."/>
        </authorList>
    </citation>
    <scope>NUCLEOTIDE SEQUENCE [LARGE SCALE GENOMIC DNA]</scope>
    <source>
        <strain evidence="7">K_DeepCast_65m_m2_236</strain>
    </source>
</reference>
<dbReference type="GO" id="GO:0016779">
    <property type="term" value="F:nucleotidyltransferase activity"/>
    <property type="evidence" value="ECO:0007669"/>
    <property type="project" value="UniProtKB-KW"/>
</dbReference>
<dbReference type="SUPFAM" id="SSF53738">
    <property type="entry name" value="Phosphoglucomutase, first 3 domains"/>
    <property type="match status" value="1"/>
</dbReference>
<feature type="domain" description="Alpha-D-phosphohexomutase alpha/beta/alpha" evidence="6">
    <location>
        <begin position="47"/>
        <end position="151"/>
    </location>
</feature>
<keyword evidence="7" id="KW-0808">Transferase</keyword>
<dbReference type="Proteomes" id="UP000703893">
    <property type="component" value="Unassembled WGS sequence"/>
</dbReference>
<dbReference type="EMBL" id="VGJX01000129">
    <property type="protein sequence ID" value="MBM3274128.1"/>
    <property type="molecule type" value="Genomic_DNA"/>
</dbReference>
<keyword evidence="4" id="KW-0460">Magnesium</keyword>
<dbReference type="InterPro" id="IPR016055">
    <property type="entry name" value="A-D-PHexomutase_a/b/a-I/II/III"/>
</dbReference>
<keyword evidence="3" id="KW-0479">Metal-binding</keyword>
<evidence type="ECO:0000259" key="6">
    <source>
        <dbReference type="Pfam" id="PF02880"/>
    </source>
</evidence>
<feature type="non-terminal residue" evidence="7">
    <location>
        <position position="1"/>
    </location>
</feature>
<proteinExistence type="predicted"/>
<evidence type="ECO:0000313" key="8">
    <source>
        <dbReference type="Proteomes" id="UP000703893"/>
    </source>
</evidence>
<dbReference type="InterPro" id="IPR005846">
    <property type="entry name" value="A-D-PHexomutase_a/b/a-III"/>
</dbReference>
<keyword evidence="7" id="KW-0548">Nucleotidyltransferase</keyword>
<protein>
    <submittedName>
        <fullName evidence="7">Mannose-1-phosphate guanylyltransferase</fullName>
    </submittedName>
</protein>
<accession>A0A938BMB9</accession>
<dbReference type="GO" id="GO:0046872">
    <property type="term" value="F:metal ion binding"/>
    <property type="evidence" value="ECO:0007669"/>
    <property type="project" value="UniProtKB-KW"/>
</dbReference>
<evidence type="ECO:0000256" key="3">
    <source>
        <dbReference type="ARBA" id="ARBA00022723"/>
    </source>
</evidence>
<comment type="caution">
    <text evidence="7">The sequence shown here is derived from an EMBL/GenBank/DDBJ whole genome shotgun (WGS) entry which is preliminary data.</text>
</comment>
<gene>
    <name evidence="7" type="ORF">FJZ00_03175</name>
</gene>